<dbReference type="InterPro" id="IPR016181">
    <property type="entry name" value="Acyl_CoA_acyltransferase"/>
</dbReference>
<evidence type="ECO:0000256" key="1">
    <source>
        <dbReference type="ARBA" id="ARBA00022679"/>
    </source>
</evidence>
<dbReference type="SUPFAM" id="SSF55729">
    <property type="entry name" value="Acyl-CoA N-acyltransferases (Nat)"/>
    <property type="match status" value="1"/>
</dbReference>
<keyword evidence="1 4" id="KW-0808">Transferase</keyword>
<dbReference type="NCBIfam" id="NF002959">
    <property type="entry name" value="PRK03624.1"/>
    <property type="match status" value="1"/>
</dbReference>
<dbReference type="PROSITE" id="PS51186">
    <property type="entry name" value="GNAT"/>
    <property type="match status" value="1"/>
</dbReference>
<dbReference type="Proteomes" id="UP000247099">
    <property type="component" value="Unassembled WGS sequence"/>
</dbReference>
<feature type="domain" description="N-acetyltransferase" evidence="3">
    <location>
        <begin position="1"/>
        <end position="141"/>
    </location>
</feature>
<dbReference type="Gene3D" id="3.40.630.30">
    <property type="match status" value="1"/>
</dbReference>
<dbReference type="InterPro" id="IPR000182">
    <property type="entry name" value="GNAT_dom"/>
</dbReference>
<evidence type="ECO:0000256" key="2">
    <source>
        <dbReference type="ARBA" id="ARBA00023315"/>
    </source>
</evidence>
<dbReference type="InParanoid" id="A0A317ZG59"/>
<sequence length="141" mass="16208">MKIRPYEDSDEQAIVQLWFDCGLVAPQNNPICDIQRKLKVNPEWFLVGLKEEEIVASCMVGYEGHRGWINYLAVKPCEQRKGYAKRIMEEAERLLREAGCPKINLQVRSTNLEVIKFYESIGFSDDSVTSLGKRLEADEPL</sequence>
<keyword evidence="5" id="KW-1185">Reference proteome</keyword>
<evidence type="ECO:0000259" key="3">
    <source>
        <dbReference type="PROSITE" id="PS51186"/>
    </source>
</evidence>
<organism evidence="4 5">
    <name type="scientific">Coraliomargarita sinensis</name>
    <dbReference type="NCBI Taxonomy" id="2174842"/>
    <lineage>
        <taxon>Bacteria</taxon>
        <taxon>Pseudomonadati</taxon>
        <taxon>Verrucomicrobiota</taxon>
        <taxon>Opitutia</taxon>
        <taxon>Puniceicoccales</taxon>
        <taxon>Coraliomargaritaceae</taxon>
        <taxon>Coraliomargarita</taxon>
    </lineage>
</organism>
<dbReference type="RefSeq" id="WP_110131893.1">
    <property type="nucleotide sequence ID" value="NZ_QHJQ01000010.1"/>
</dbReference>
<dbReference type="OrthoDB" id="9796381at2"/>
<dbReference type="EMBL" id="QHJQ01000010">
    <property type="protein sequence ID" value="PXA03337.1"/>
    <property type="molecule type" value="Genomic_DNA"/>
</dbReference>
<dbReference type="Pfam" id="PF00583">
    <property type="entry name" value="Acetyltransf_1"/>
    <property type="match status" value="1"/>
</dbReference>
<proteinExistence type="predicted"/>
<evidence type="ECO:0000313" key="4">
    <source>
        <dbReference type="EMBL" id="PXA03337.1"/>
    </source>
</evidence>
<accession>A0A317ZG59</accession>
<dbReference type="GO" id="GO:0016747">
    <property type="term" value="F:acyltransferase activity, transferring groups other than amino-acyl groups"/>
    <property type="evidence" value="ECO:0007669"/>
    <property type="project" value="InterPro"/>
</dbReference>
<dbReference type="InterPro" id="IPR050832">
    <property type="entry name" value="Bact_Acetyltransf"/>
</dbReference>
<comment type="caution">
    <text evidence="4">The sequence shown here is derived from an EMBL/GenBank/DDBJ whole genome shotgun (WGS) entry which is preliminary data.</text>
</comment>
<keyword evidence="2" id="KW-0012">Acyltransferase</keyword>
<evidence type="ECO:0000313" key="5">
    <source>
        <dbReference type="Proteomes" id="UP000247099"/>
    </source>
</evidence>
<protein>
    <submittedName>
        <fullName evidence="4">GNAT family acetyltransferase</fullName>
    </submittedName>
</protein>
<dbReference type="PANTHER" id="PTHR43877">
    <property type="entry name" value="AMINOALKYLPHOSPHONATE N-ACETYLTRANSFERASE-RELATED-RELATED"/>
    <property type="match status" value="1"/>
</dbReference>
<dbReference type="AlphaFoldDB" id="A0A317ZG59"/>
<reference evidence="4 5" key="1">
    <citation type="submission" date="2018-05" db="EMBL/GenBank/DDBJ databases">
        <title>Coraliomargarita sinensis sp. nov., isolated from a marine solar saltern.</title>
        <authorList>
            <person name="Zhou L.Y."/>
        </authorList>
    </citation>
    <scope>NUCLEOTIDE SEQUENCE [LARGE SCALE GENOMIC DNA]</scope>
    <source>
        <strain evidence="4 5">WN38</strain>
    </source>
</reference>
<dbReference type="CDD" id="cd04301">
    <property type="entry name" value="NAT_SF"/>
    <property type="match status" value="1"/>
</dbReference>
<name>A0A317ZG59_9BACT</name>
<dbReference type="PANTHER" id="PTHR43877:SF2">
    <property type="entry name" value="AMINOALKYLPHOSPHONATE N-ACETYLTRANSFERASE-RELATED"/>
    <property type="match status" value="1"/>
</dbReference>
<dbReference type="FunCoup" id="A0A317ZG59">
    <property type="interactions" value="111"/>
</dbReference>
<gene>
    <name evidence="4" type="ORF">DDZ13_13015</name>
</gene>